<feature type="compositionally biased region" description="Low complexity" evidence="1">
    <location>
        <begin position="628"/>
        <end position="652"/>
    </location>
</feature>
<feature type="compositionally biased region" description="Low complexity" evidence="1">
    <location>
        <begin position="93"/>
        <end position="117"/>
    </location>
</feature>
<keyword evidence="3" id="KW-1185">Reference proteome</keyword>
<feature type="compositionally biased region" description="Low complexity" evidence="1">
    <location>
        <begin position="227"/>
        <end position="236"/>
    </location>
</feature>
<organism evidence="2 3">
    <name type="scientific">Kwoniella mangroviensis CBS 10435</name>
    <dbReference type="NCBI Taxonomy" id="1331196"/>
    <lineage>
        <taxon>Eukaryota</taxon>
        <taxon>Fungi</taxon>
        <taxon>Dikarya</taxon>
        <taxon>Basidiomycota</taxon>
        <taxon>Agaricomycotina</taxon>
        <taxon>Tremellomycetes</taxon>
        <taxon>Tremellales</taxon>
        <taxon>Cryptococcaceae</taxon>
        <taxon>Kwoniella</taxon>
    </lineage>
</organism>
<feature type="region of interest" description="Disordered" evidence="1">
    <location>
        <begin position="85"/>
        <end position="133"/>
    </location>
</feature>
<feature type="compositionally biased region" description="Polar residues" evidence="1">
    <location>
        <begin position="362"/>
        <end position="376"/>
    </location>
</feature>
<reference evidence="2 3" key="1">
    <citation type="submission" date="2013-07" db="EMBL/GenBank/DDBJ databases">
        <title>The Genome Sequence of Kwoniella mangroviensis CBS10435.</title>
        <authorList>
            <consortium name="The Broad Institute Genome Sequencing Platform"/>
            <person name="Cuomo C."/>
            <person name="Litvintseva A."/>
            <person name="Chen Y."/>
            <person name="Heitman J."/>
            <person name="Sun S."/>
            <person name="Springer D."/>
            <person name="Dromer F."/>
            <person name="Young S.K."/>
            <person name="Zeng Q."/>
            <person name="Gargeya S."/>
            <person name="Fitzgerald M."/>
            <person name="Abouelleil A."/>
            <person name="Alvarado L."/>
            <person name="Berlin A.M."/>
            <person name="Chapman S.B."/>
            <person name="Dewar J."/>
            <person name="Goldberg J."/>
            <person name="Griggs A."/>
            <person name="Gujja S."/>
            <person name="Hansen M."/>
            <person name="Howarth C."/>
            <person name="Imamovic A."/>
            <person name="Larimer J."/>
            <person name="McCowan C."/>
            <person name="Murphy C."/>
            <person name="Pearson M."/>
            <person name="Priest M."/>
            <person name="Roberts A."/>
            <person name="Saif S."/>
            <person name="Shea T."/>
            <person name="Sykes S."/>
            <person name="Wortman J."/>
            <person name="Nusbaum C."/>
            <person name="Birren B."/>
        </authorList>
    </citation>
    <scope>NUCLEOTIDE SEQUENCE [LARGE SCALE GENOMIC DNA]</scope>
    <source>
        <strain evidence="2 3">CBS 10435</strain>
    </source>
</reference>
<accession>A0A1B9J1E8</accession>
<reference evidence="3" key="2">
    <citation type="submission" date="2013-12" db="EMBL/GenBank/DDBJ databases">
        <title>Evolution of pathogenesis and genome organization in the Tremellales.</title>
        <authorList>
            <person name="Cuomo C."/>
            <person name="Litvintseva A."/>
            <person name="Heitman J."/>
            <person name="Chen Y."/>
            <person name="Sun S."/>
            <person name="Springer D."/>
            <person name="Dromer F."/>
            <person name="Young S."/>
            <person name="Zeng Q."/>
            <person name="Chapman S."/>
            <person name="Gujja S."/>
            <person name="Saif S."/>
            <person name="Birren B."/>
        </authorList>
    </citation>
    <scope>NUCLEOTIDE SEQUENCE [LARGE SCALE GENOMIC DNA]</scope>
    <source>
        <strain evidence="3">CBS 10435</strain>
    </source>
</reference>
<protein>
    <submittedName>
        <fullName evidence="2">Uncharacterized protein</fullName>
    </submittedName>
</protein>
<evidence type="ECO:0000256" key="1">
    <source>
        <dbReference type="SAM" id="MobiDB-lite"/>
    </source>
</evidence>
<feature type="compositionally biased region" description="Basic and acidic residues" evidence="1">
    <location>
        <begin position="483"/>
        <end position="494"/>
    </location>
</feature>
<feature type="region of interest" description="Disordered" evidence="1">
    <location>
        <begin position="248"/>
        <end position="267"/>
    </location>
</feature>
<sequence>MPPLFNAAFGKGPPVPYPHHASSAFHHSVVIAIHGFLSQIPGPIPPGLKQLGTDAMRALDSAYDREAAARRALVVARGVGRSAPTRQPIIVDPRSTAPPRVPTARAPSLRVSTSAAPARPPASPSPQASAPQEETRLPFLDTAGWNEYLATMSSGLLAEAEGASSSRDPSNPIQVPLDVYEEWPAAFAGQNIQIIPSTSTTLPTSLEESLLAGPTGVSPKPPVQGTAAPPAESSSSVAGEYYYPSLSTVGSSSHNEPQAVESTPSQLSDFGRWAEAFTGESLIPPDMVPPPPSPDLASLSPTWRGGFLPAVPAPVPSISVGSAPSQITTQVFNRLSTAPDIFGTYNLSGYLATNVPVSINRSRSASPLSTRPTQTLPRIPKIPSLAPPQPPQPVQPLRVRRLSGPGSMEHPSEDDKQPTTEGPREEVEQPRSGPRLKIIEPTPRGSLGSNASPIDPSAGATAPTTQLGKEAVLGAAVQYLIPERSREARNKRDTSVPPPQYPKGGRQLTVPDRRTLVSSSRRRSSSDPTTAMARYDARKALVAAAYPNQPIPLDQQVYLQQLAREAQASLVQAQTAIALREYSERQSAEAARMMQEINRGRSPSPGMRSYIDETGTEYIIRDPEYKPRSAPASSSAGQSSSTTTGAVTARSRGVGRGNAPSERRLSQEVRAALIQGSSLQSGSSQEVPTGEEEERGRSRERKGKGREISEAGQQRDPKKKR</sequence>
<feature type="region of interest" description="Disordered" evidence="1">
    <location>
        <begin position="210"/>
        <end position="236"/>
    </location>
</feature>
<feature type="compositionally biased region" description="Low complexity" evidence="1">
    <location>
        <begin position="675"/>
        <end position="685"/>
    </location>
</feature>
<feature type="region of interest" description="Disordered" evidence="1">
    <location>
        <begin position="483"/>
        <end position="531"/>
    </location>
</feature>
<feature type="region of interest" description="Disordered" evidence="1">
    <location>
        <begin position="362"/>
        <end position="463"/>
    </location>
</feature>
<dbReference type="Proteomes" id="UP000092583">
    <property type="component" value="Unassembled WGS sequence"/>
</dbReference>
<feature type="region of interest" description="Disordered" evidence="1">
    <location>
        <begin position="596"/>
        <end position="721"/>
    </location>
</feature>
<evidence type="ECO:0000313" key="2">
    <source>
        <dbReference type="EMBL" id="OCF61612.1"/>
    </source>
</evidence>
<proteinExistence type="predicted"/>
<evidence type="ECO:0000313" key="3">
    <source>
        <dbReference type="Proteomes" id="UP000092583"/>
    </source>
</evidence>
<feature type="compositionally biased region" description="Pro residues" evidence="1">
    <location>
        <begin position="385"/>
        <end position="394"/>
    </location>
</feature>
<feature type="compositionally biased region" description="Basic and acidic residues" evidence="1">
    <location>
        <begin position="410"/>
        <end position="429"/>
    </location>
</feature>
<feature type="compositionally biased region" description="Basic and acidic residues" evidence="1">
    <location>
        <begin position="705"/>
        <end position="721"/>
    </location>
</feature>
<name>A0A1B9J1E8_9TREE</name>
<dbReference type="AlphaFoldDB" id="A0A1B9J1E8"/>
<gene>
    <name evidence="2" type="ORF">L486_01266</name>
</gene>
<dbReference type="EMBL" id="KI669459">
    <property type="protein sequence ID" value="OCF61612.1"/>
    <property type="molecule type" value="Genomic_DNA"/>
</dbReference>